<dbReference type="EMBL" id="HBUE01127316">
    <property type="protein sequence ID" value="CAG6495076.1"/>
    <property type="molecule type" value="Transcribed_RNA"/>
</dbReference>
<evidence type="ECO:0000313" key="1">
    <source>
        <dbReference type="EMBL" id="CAG6495076.1"/>
    </source>
</evidence>
<dbReference type="EMBL" id="HBUE01285169">
    <property type="protein sequence ID" value="CAG6571117.1"/>
    <property type="molecule type" value="Transcribed_RNA"/>
</dbReference>
<dbReference type="AlphaFoldDB" id="A0A8D8CKG4"/>
<sequence>MAASRSVLLQQRPNPIWTFSSAFFFSWPATALSEIGRPPTWLVRFFLSHSRALISESFPVWSVVWQLSTKVFPRGFAHTHTRIRDELTSFGWHLNGIGWATF</sequence>
<dbReference type="EMBL" id="HBUE01285170">
    <property type="protein sequence ID" value="CAG6571118.1"/>
    <property type="molecule type" value="Transcribed_RNA"/>
</dbReference>
<reference evidence="1" key="1">
    <citation type="submission" date="2021-05" db="EMBL/GenBank/DDBJ databases">
        <authorList>
            <person name="Alioto T."/>
            <person name="Alioto T."/>
            <person name="Gomez Garrido J."/>
        </authorList>
    </citation>
    <scope>NUCLEOTIDE SEQUENCE</scope>
</reference>
<name>A0A8D8CKG4_CULPI</name>
<dbReference type="EMBL" id="HBUE01179586">
    <property type="protein sequence ID" value="CAG6519566.1"/>
    <property type="molecule type" value="Transcribed_RNA"/>
</dbReference>
<dbReference type="EMBL" id="HBUE01127315">
    <property type="protein sequence ID" value="CAG6495075.1"/>
    <property type="molecule type" value="Transcribed_RNA"/>
</dbReference>
<proteinExistence type="predicted"/>
<organism evidence="1">
    <name type="scientific">Culex pipiens</name>
    <name type="common">House mosquito</name>
    <dbReference type="NCBI Taxonomy" id="7175"/>
    <lineage>
        <taxon>Eukaryota</taxon>
        <taxon>Metazoa</taxon>
        <taxon>Ecdysozoa</taxon>
        <taxon>Arthropoda</taxon>
        <taxon>Hexapoda</taxon>
        <taxon>Insecta</taxon>
        <taxon>Pterygota</taxon>
        <taxon>Neoptera</taxon>
        <taxon>Endopterygota</taxon>
        <taxon>Diptera</taxon>
        <taxon>Nematocera</taxon>
        <taxon>Culicoidea</taxon>
        <taxon>Culicidae</taxon>
        <taxon>Culicinae</taxon>
        <taxon>Culicini</taxon>
        <taxon>Culex</taxon>
        <taxon>Culex</taxon>
    </lineage>
</organism>
<accession>A0A8D8CKG4</accession>
<dbReference type="EMBL" id="HBUE01179587">
    <property type="protein sequence ID" value="CAG6519567.1"/>
    <property type="molecule type" value="Transcribed_RNA"/>
</dbReference>
<protein>
    <submittedName>
        <fullName evidence="1">(northern house mosquito) hypothetical protein</fullName>
    </submittedName>
</protein>